<dbReference type="OrthoDB" id="10595836at2759"/>
<accession>A0A8T3CA47</accession>
<organism evidence="1 2">
    <name type="scientific">Dendrobium nobile</name>
    <name type="common">Orchid</name>
    <dbReference type="NCBI Taxonomy" id="94219"/>
    <lineage>
        <taxon>Eukaryota</taxon>
        <taxon>Viridiplantae</taxon>
        <taxon>Streptophyta</taxon>
        <taxon>Embryophyta</taxon>
        <taxon>Tracheophyta</taxon>
        <taxon>Spermatophyta</taxon>
        <taxon>Magnoliopsida</taxon>
        <taxon>Liliopsida</taxon>
        <taxon>Asparagales</taxon>
        <taxon>Orchidaceae</taxon>
        <taxon>Epidendroideae</taxon>
        <taxon>Malaxideae</taxon>
        <taxon>Dendrobiinae</taxon>
        <taxon>Dendrobium</taxon>
    </lineage>
</organism>
<proteinExistence type="predicted"/>
<gene>
    <name evidence="1" type="ORF">KFK09_001635</name>
</gene>
<dbReference type="Proteomes" id="UP000829196">
    <property type="component" value="Unassembled WGS sequence"/>
</dbReference>
<dbReference type="EMBL" id="JAGYWB010000002">
    <property type="protein sequence ID" value="KAI0529089.1"/>
    <property type="molecule type" value="Genomic_DNA"/>
</dbReference>
<keyword evidence="2" id="KW-1185">Reference proteome</keyword>
<comment type="caution">
    <text evidence="1">The sequence shown here is derived from an EMBL/GenBank/DDBJ whole genome shotgun (WGS) entry which is preliminary data.</text>
</comment>
<protein>
    <submittedName>
        <fullName evidence="1">Uncharacterized protein</fullName>
    </submittedName>
</protein>
<evidence type="ECO:0000313" key="1">
    <source>
        <dbReference type="EMBL" id="KAI0529089.1"/>
    </source>
</evidence>
<reference evidence="1" key="1">
    <citation type="journal article" date="2022" name="Front. Genet.">
        <title>Chromosome-Scale Assembly of the Dendrobium nobile Genome Provides Insights Into the Molecular Mechanism of the Biosynthesis of the Medicinal Active Ingredient of Dendrobium.</title>
        <authorList>
            <person name="Xu Q."/>
            <person name="Niu S.-C."/>
            <person name="Li K.-L."/>
            <person name="Zheng P.-J."/>
            <person name="Zhang X.-J."/>
            <person name="Jia Y."/>
            <person name="Liu Y."/>
            <person name="Niu Y.-X."/>
            <person name="Yu L.-H."/>
            <person name="Chen D.-F."/>
            <person name="Zhang G.-Q."/>
        </authorList>
    </citation>
    <scope>NUCLEOTIDE SEQUENCE</scope>
    <source>
        <tissue evidence="1">Leaf</tissue>
    </source>
</reference>
<dbReference type="AlphaFoldDB" id="A0A8T3CA47"/>
<name>A0A8T3CA47_DENNO</name>
<evidence type="ECO:0000313" key="2">
    <source>
        <dbReference type="Proteomes" id="UP000829196"/>
    </source>
</evidence>
<sequence>MSEFDDLGLVGFVSSSRSIRLYARHVSKSFSNSNYGLNFPIALWVLDLDSFGLRLSRIWCCWVLISEMLNLTVSLLKLKFR</sequence>